<dbReference type="SUPFAM" id="SSF47384">
    <property type="entry name" value="Homodimeric domain of signal transducing histidine kinase"/>
    <property type="match status" value="1"/>
</dbReference>
<dbReference type="Gene3D" id="3.30.565.10">
    <property type="entry name" value="Histidine kinase-like ATPase, C-terminal domain"/>
    <property type="match status" value="1"/>
</dbReference>
<evidence type="ECO:0000256" key="1">
    <source>
        <dbReference type="ARBA" id="ARBA00000085"/>
    </source>
</evidence>
<evidence type="ECO:0000256" key="2">
    <source>
        <dbReference type="ARBA" id="ARBA00012438"/>
    </source>
</evidence>
<dbReference type="Proteomes" id="UP000034508">
    <property type="component" value="Unassembled WGS sequence"/>
</dbReference>
<feature type="transmembrane region" description="Helical" evidence="6">
    <location>
        <begin position="6"/>
        <end position="27"/>
    </location>
</feature>
<accession>A0A0G0FFB7</accession>
<feature type="transmembrane region" description="Helical" evidence="6">
    <location>
        <begin position="39"/>
        <end position="59"/>
    </location>
</feature>
<dbReference type="InterPro" id="IPR003661">
    <property type="entry name" value="HisK_dim/P_dom"/>
</dbReference>
<dbReference type="SMART" id="SM00387">
    <property type="entry name" value="HATPase_c"/>
    <property type="match status" value="1"/>
</dbReference>
<dbReference type="SUPFAM" id="SSF55874">
    <property type="entry name" value="ATPase domain of HSP90 chaperone/DNA topoisomerase II/histidine kinase"/>
    <property type="match status" value="1"/>
</dbReference>
<reference evidence="8 9" key="1">
    <citation type="journal article" date="2015" name="Nature">
        <title>rRNA introns, odd ribosomes, and small enigmatic genomes across a large radiation of phyla.</title>
        <authorList>
            <person name="Brown C.T."/>
            <person name="Hug L.A."/>
            <person name="Thomas B.C."/>
            <person name="Sharon I."/>
            <person name="Castelle C.J."/>
            <person name="Singh A."/>
            <person name="Wilkins M.J."/>
            <person name="Williams K.H."/>
            <person name="Banfield J.F."/>
        </authorList>
    </citation>
    <scope>NUCLEOTIDE SEQUENCE [LARGE SCALE GENOMIC DNA]</scope>
</reference>
<evidence type="ECO:0000313" key="8">
    <source>
        <dbReference type="EMBL" id="KKQ17803.1"/>
    </source>
</evidence>
<feature type="transmembrane region" description="Helical" evidence="6">
    <location>
        <begin position="139"/>
        <end position="161"/>
    </location>
</feature>
<dbReference type="PANTHER" id="PTHR43047">
    <property type="entry name" value="TWO-COMPONENT HISTIDINE PROTEIN KINASE"/>
    <property type="match status" value="1"/>
</dbReference>
<feature type="transmembrane region" description="Helical" evidence="6">
    <location>
        <begin position="181"/>
        <end position="202"/>
    </location>
</feature>
<dbReference type="InterPro" id="IPR036097">
    <property type="entry name" value="HisK_dim/P_sf"/>
</dbReference>
<keyword evidence="6" id="KW-0812">Transmembrane</keyword>
<dbReference type="Pfam" id="PF16927">
    <property type="entry name" value="HisKA_7TM"/>
    <property type="match status" value="1"/>
</dbReference>
<comment type="catalytic activity">
    <reaction evidence="1">
        <text>ATP + protein L-histidine = ADP + protein N-phospho-L-histidine.</text>
        <dbReference type="EC" id="2.7.13.3"/>
    </reaction>
</comment>
<dbReference type="EC" id="2.7.13.3" evidence="2"/>
<dbReference type="InterPro" id="IPR031621">
    <property type="entry name" value="HisKA_7TM"/>
</dbReference>
<dbReference type="EMBL" id="LBSM01000016">
    <property type="protein sequence ID" value="KKQ17803.1"/>
    <property type="molecule type" value="Genomic_DNA"/>
</dbReference>
<organism evidence="8 9">
    <name type="scientific">Berkelbacteria bacterium GW2011_GWA1_36_9</name>
    <dbReference type="NCBI Taxonomy" id="1618331"/>
    <lineage>
        <taxon>Bacteria</taxon>
        <taxon>Candidatus Berkelbacteria</taxon>
    </lineage>
</organism>
<dbReference type="GO" id="GO:0000155">
    <property type="term" value="F:phosphorelay sensor kinase activity"/>
    <property type="evidence" value="ECO:0007669"/>
    <property type="project" value="InterPro"/>
</dbReference>
<dbReference type="PRINTS" id="PR00344">
    <property type="entry name" value="BCTRLSENSOR"/>
</dbReference>
<dbReference type="AlphaFoldDB" id="A0A0G0FFB7"/>
<keyword evidence="6" id="KW-0472">Membrane</keyword>
<evidence type="ECO:0000256" key="5">
    <source>
        <dbReference type="ARBA" id="ARBA00022777"/>
    </source>
</evidence>
<dbReference type="GO" id="GO:0009927">
    <property type="term" value="F:histidine phosphotransfer kinase activity"/>
    <property type="evidence" value="ECO:0007669"/>
    <property type="project" value="TreeGrafter"/>
</dbReference>
<feature type="transmembrane region" description="Helical" evidence="6">
    <location>
        <begin position="65"/>
        <end position="89"/>
    </location>
</feature>
<dbReference type="CDD" id="cd00082">
    <property type="entry name" value="HisKA"/>
    <property type="match status" value="1"/>
</dbReference>
<feature type="domain" description="Histidine kinase" evidence="7">
    <location>
        <begin position="344"/>
        <end position="564"/>
    </location>
</feature>
<dbReference type="InterPro" id="IPR003594">
    <property type="entry name" value="HATPase_dom"/>
</dbReference>
<keyword evidence="6" id="KW-1133">Transmembrane helix</keyword>
<evidence type="ECO:0000313" key="9">
    <source>
        <dbReference type="Proteomes" id="UP000034508"/>
    </source>
</evidence>
<keyword evidence="4" id="KW-0808">Transferase</keyword>
<dbReference type="Pfam" id="PF02518">
    <property type="entry name" value="HATPase_c"/>
    <property type="match status" value="1"/>
</dbReference>
<feature type="transmembrane region" description="Helical" evidence="6">
    <location>
        <begin position="241"/>
        <end position="264"/>
    </location>
</feature>
<dbReference type="InterPro" id="IPR036890">
    <property type="entry name" value="HATPase_C_sf"/>
</dbReference>
<comment type="caution">
    <text evidence="8">The sequence shown here is derived from an EMBL/GenBank/DDBJ whole genome shotgun (WGS) entry which is preliminary data.</text>
</comment>
<evidence type="ECO:0000256" key="4">
    <source>
        <dbReference type="ARBA" id="ARBA00022679"/>
    </source>
</evidence>
<sequence length="579" mass="66169">MPIILYFYAIGILLAGALNTLFGFSVYIKNRKNISSITYALLSVAFAVWCYSWFAMLLVSNNEQLALFFARLLNFGAVFIPAFYFHWITSILEIEKENKKNIWACYILTIFFAVLSWMPSYVSGVRSVLFFPYWPTAGFLYAFYLIFAYFTFPTYGVYLLFKNLRSIDKNDKNKRNQIRYVLLGTLMGFGGGALNFFLIYNINPFGSFFEAGIFVVLLAFVPFAVPLAYATMKYHLMDIKLVLTEIVAGLVSTTLLIDFVFSIFTSANPLVILFKFAMFVIFSYFGILLIRSVIKEIEQREKIEKIEKELEKAYEVEKKALEFEKEYNKRLQEFDKIKNQFLAQVQHDVRSPLTKIMWTADLFLGGHLGKQSKKTLEEIKKIQEVAQDMRDKANSFLDTAQFRLGKAPLQLEPGVGLKSILEETVNELKFKSDSKKIYLKLAMPENEINMIADREKLKSAIFNIVDNAIKFTDKGGVSVKAENDDKIVKIIISDTGIGIPADKVKTIFEQKFERTEQAQKTTEGKGVGLYLSGQIIKYHQGKAWVESEGEDKGSTFYIELPLNIDEKTLAEQSALIGKI</sequence>
<protein>
    <recommendedName>
        <fullName evidence="2">histidine kinase</fullName>
        <ecNumber evidence="2">2.7.13.3</ecNumber>
    </recommendedName>
</protein>
<dbReference type="GO" id="GO:0005886">
    <property type="term" value="C:plasma membrane"/>
    <property type="evidence" value="ECO:0007669"/>
    <property type="project" value="TreeGrafter"/>
</dbReference>
<dbReference type="InterPro" id="IPR005467">
    <property type="entry name" value="His_kinase_dom"/>
</dbReference>
<keyword evidence="5 8" id="KW-0418">Kinase</keyword>
<name>A0A0G0FFB7_9BACT</name>
<dbReference type="PROSITE" id="PS50109">
    <property type="entry name" value="HIS_KIN"/>
    <property type="match status" value="1"/>
</dbReference>
<feature type="transmembrane region" description="Helical" evidence="6">
    <location>
        <begin position="208"/>
        <end position="229"/>
    </location>
</feature>
<evidence type="ECO:0000259" key="7">
    <source>
        <dbReference type="PROSITE" id="PS50109"/>
    </source>
</evidence>
<keyword evidence="3" id="KW-0597">Phosphoprotein</keyword>
<proteinExistence type="predicted"/>
<dbReference type="InterPro" id="IPR004358">
    <property type="entry name" value="Sig_transdc_His_kin-like_C"/>
</dbReference>
<dbReference type="PANTHER" id="PTHR43047:SF72">
    <property type="entry name" value="OSMOSENSING HISTIDINE PROTEIN KINASE SLN1"/>
    <property type="match status" value="1"/>
</dbReference>
<dbReference type="FunFam" id="3.30.565.10:FF:000006">
    <property type="entry name" value="Sensor histidine kinase WalK"/>
    <property type="match status" value="1"/>
</dbReference>
<evidence type="ECO:0000256" key="3">
    <source>
        <dbReference type="ARBA" id="ARBA00022553"/>
    </source>
</evidence>
<feature type="transmembrane region" description="Helical" evidence="6">
    <location>
        <begin position="270"/>
        <end position="290"/>
    </location>
</feature>
<gene>
    <name evidence="8" type="ORF">US31_C0016G0010</name>
</gene>
<feature type="transmembrane region" description="Helical" evidence="6">
    <location>
        <begin position="101"/>
        <end position="119"/>
    </location>
</feature>
<evidence type="ECO:0000256" key="6">
    <source>
        <dbReference type="SAM" id="Phobius"/>
    </source>
</evidence>
<dbReference type="SMART" id="SM00388">
    <property type="entry name" value="HisKA"/>
    <property type="match status" value="1"/>
</dbReference>
<dbReference type="Gene3D" id="1.10.287.130">
    <property type="match status" value="1"/>
</dbReference>